<sequence>MQDFINGCSQKPKRKMLMKLLQNMMVCSLFLSLCVCV</sequence>
<dbReference type="EMBL" id="JAODUP010000038">
    <property type="protein sequence ID" value="KAK2166499.1"/>
    <property type="molecule type" value="Genomic_DNA"/>
</dbReference>
<reference evidence="1" key="1">
    <citation type="journal article" date="2023" name="Mol. Biol. Evol.">
        <title>Third-Generation Sequencing Reveals the Adaptive Role of the Epigenome in Three Deep-Sea Polychaetes.</title>
        <authorList>
            <person name="Perez M."/>
            <person name="Aroh O."/>
            <person name="Sun Y."/>
            <person name="Lan Y."/>
            <person name="Juniper S.K."/>
            <person name="Young C.R."/>
            <person name="Angers B."/>
            <person name="Qian P.Y."/>
        </authorList>
    </citation>
    <scope>NUCLEOTIDE SEQUENCE</scope>
    <source>
        <strain evidence="1">P08H-3</strain>
    </source>
</reference>
<proteinExistence type="predicted"/>
<evidence type="ECO:0000313" key="2">
    <source>
        <dbReference type="Proteomes" id="UP001208570"/>
    </source>
</evidence>
<keyword evidence="2" id="KW-1185">Reference proteome</keyword>
<protein>
    <submittedName>
        <fullName evidence="1">Uncharacterized protein</fullName>
    </submittedName>
</protein>
<dbReference type="AlphaFoldDB" id="A0AAD9K7Y4"/>
<gene>
    <name evidence="1" type="ORF">LSH36_38g01039</name>
</gene>
<accession>A0AAD9K7Y4</accession>
<comment type="caution">
    <text evidence="1">The sequence shown here is derived from an EMBL/GenBank/DDBJ whole genome shotgun (WGS) entry which is preliminary data.</text>
</comment>
<dbReference type="Proteomes" id="UP001208570">
    <property type="component" value="Unassembled WGS sequence"/>
</dbReference>
<evidence type="ECO:0000313" key="1">
    <source>
        <dbReference type="EMBL" id="KAK2166499.1"/>
    </source>
</evidence>
<organism evidence="1 2">
    <name type="scientific">Paralvinella palmiformis</name>
    <dbReference type="NCBI Taxonomy" id="53620"/>
    <lineage>
        <taxon>Eukaryota</taxon>
        <taxon>Metazoa</taxon>
        <taxon>Spiralia</taxon>
        <taxon>Lophotrochozoa</taxon>
        <taxon>Annelida</taxon>
        <taxon>Polychaeta</taxon>
        <taxon>Sedentaria</taxon>
        <taxon>Canalipalpata</taxon>
        <taxon>Terebellida</taxon>
        <taxon>Terebelliformia</taxon>
        <taxon>Alvinellidae</taxon>
        <taxon>Paralvinella</taxon>
    </lineage>
</organism>
<name>A0AAD9K7Y4_9ANNE</name>